<comment type="caution">
    <text evidence="7">The sequence shown here is derived from an EMBL/GenBank/DDBJ whole genome shotgun (WGS) entry which is preliminary data.</text>
</comment>
<evidence type="ECO:0000256" key="4">
    <source>
        <dbReference type="ARBA" id="ARBA00022801"/>
    </source>
</evidence>
<evidence type="ECO:0000256" key="3">
    <source>
        <dbReference type="ARBA" id="ARBA00022722"/>
    </source>
</evidence>
<keyword evidence="8" id="KW-1185">Reference proteome</keyword>
<dbReference type="OrthoDB" id="9796140at2"/>
<dbReference type="NCBIfam" id="TIGR00250">
    <property type="entry name" value="RNAse_H_YqgF"/>
    <property type="match status" value="1"/>
</dbReference>
<dbReference type="Pfam" id="PF03652">
    <property type="entry name" value="RuvX"/>
    <property type="match status" value="1"/>
</dbReference>
<name>A0A0R2I2B4_9LACO</name>
<dbReference type="RefSeq" id="WP_057739470.1">
    <property type="nucleotide sequence ID" value="NZ_JQBW01000004.1"/>
</dbReference>
<accession>A0A0R2I2B4</accession>
<dbReference type="GO" id="GO:0016788">
    <property type="term" value="F:hydrolase activity, acting on ester bonds"/>
    <property type="evidence" value="ECO:0007669"/>
    <property type="project" value="UniProtKB-UniRule"/>
</dbReference>
<dbReference type="AlphaFoldDB" id="A0A0R2I2B4"/>
<dbReference type="InterPro" id="IPR005227">
    <property type="entry name" value="YqgF"/>
</dbReference>
<protein>
    <recommendedName>
        <fullName evidence="5">Putative pre-16S rRNA nuclease</fullName>
        <ecNumber evidence="5">3.1.-.-</ecNumber>
    </recommendedName>
</protein>
<feature type="domain" description="YqgF/RNase H-like" evidence="6">
    <location>
        <begin position="1"/>
        <end position="104"/>
    </location>
</feature>
<organism evidence="7 8">
    <name type="scientific">Limosilactobacillus secaliphilus</name>
    <dbReference type="NCBI Taxonomy" id="396268"/>
    <lineage>
        <taxon>Bacteria</taxon>
        <taxon>Bacillati</taxon>
        <taxon>Bacillota</taxon>
        <taxon>Bacilli</taxon>
        <taxon>Lactobacillales</taxon>
        <taxon>Lactobacillaceae</taxon>
        <taxon>Limosilactobacillus</taxon>
    </lineage>
</organism>
<dbReference type="InterPro" id="IPR006641">
    <property type="entry name" value="YqgF/RNaseH-like_dom"/>
</dbReference>
<dbReference type="CDD" id="cd16964">
    <property type="entry name" value="YqgF"/>
    <property type="match status" value="1"/>
</dbReference>
<evidence type="ECO:0000259" key="6">
    <source>
        <dbReference type="SMART" id="SM00732"/>
    </source>
</evidence>
<dbReference type="GO" id="GO:0000967">
    <property type="term" value="P:rRNA 5'-end processing"/>
    <property type="evidence" value="ECO:0007669"/>
    <property type="project" value="UniProtKB-UniRule"/>
</dbReference>
<dbReference type="Gene3D" id="3.30.420.140">
    <property type="entry name" value="YqgF/RNase H-like domain"/>
    <property type="match status" value="1"/>
</dbReference>
<dbReference type="GO" id="GO:0004518">
    <property type="term" value="F:nuclease activity"/>
    <property type="evidence" value="ECO:0007669"/>
    <property type="project" value="UniProtKB-KW"/>
</dbReference>
<evidence type="ECO:0000313" key="7">
    <source>
        <dbReference type="EMBL" id="KRN59401.1"/>
    </source>
</evidence>
<comment type="function">
    <text evidence="5">Could be a nuclease involved in processing of the 5'-end of pre-16S rRNA.</text>
</comment>
<sequence>MRLLGLDVGSKTVGVAESDPLGWTAQAVEIIPIDEDNGVFGIDRVAELVKARQVAGFVIGLPKNMNNTEGPRVDASHHYGDLLQKRFPDLPIDYQDERLTTVEAHRMLVEEADISRRKQKKVIDELAASLILQNYLDRHGKLTKEL</sequence>
<keyword evidence="3 5" id="KW-0540">Nuclease</keyword>
<dbReference type="EMBL" id="JQBW01000004">
    <property type="protein sequence ID" value="KRN59401.1"/>
    <property type="molecule type" value="Genomic_DNA"/>
</dbReference>
<dbReference type="GO" id="GO:0005829">
    <property type="term" value="C:cytosol"/>
    <property type="evidence" value="ECO:0007669"/>
    <property type="project" value="TreeGrafter"/>
</dbReference>
<dbReference type="PANTHER" id="PTHR33317">
    <property type="entry name" value="POLYNUCLEOTIDYL TRANSFERASE, RIBONUCLEASE H-LIKE SUPERFAMILY PROTEIN"/>
    <property type="match status" value="1"/>
</dbReference>
<dbReference type="Proteomes" id="UP000050934">
    <property type="component" value="Unassembled WGS sequence"/>
</dbReference>
<dbReference type="InterPro" id="IPR037027">
    <property type="entry name" value="YqgF/RNaseH-like_dom_sf"/>
</dbReference>
<comment type="similarity">
    <text evidence="5">Belongs to the YqgF HJR family.</text>
</comment>
<keyword evidence="4 5" id="KW-0378">Hydrolase</keyword>
<dbReference type="EC" id="3.1.-.-" evidence="5"/>
<evidence type="ECO:0000313" key="8">
    <source>
        <dbReference type="Proteomes" id="UP000050934"/>
    </source>
</evidence>
<dbReference type="PANTHER" id="PTHR33317:SF4">
    <property type="entry name" value="POLYNUCLEOTIDYL TRANSFERASE, RIBONUCLEASE H-LIKE SUPERFAMILY PROTEIN"/>
    <property type="match status" value="1"/>
</dbReference>
<dbReference type="STRING" id="396268.IV45_GL001144"/>
<keyword evidence="2 5" id="KW-0690">Ribosome biogenesis</keyword>
<proteinExistence type="inferred from homology"/>
<comment type="subcellular location">
    <subcellularLocation>
        <location evidence="5">Cytoplasm</location>
    </subcellularLocation>
</comment>
<evidence type="ECO:0000256" key="5">
    <source>
        <dbReference type="HAMAP-Rule" id="MF_00651"/>
    </source>
</evidence>
<evidence type="ECO:0000256" key="2">
    <source>
        <dbReference type="ARBA" id="ARBA00022517"/>
    </source>
</evidence>
<reference evidence="7 8" key="1">
    <citation type="journal article" date="2015" name="Genome Announc.">
        <title>Expanding the biotechnology potential of lactobacilli through comparative genomics of 213 strains and associated genera.</title>
        <authorList>
            <person name="Sun Z."/>
            <person name="Harris H.M."/>
            <person name="McCann A."/>
            <person name="Guo C."/>
            <person name="Argimon S."/>
            <person name="Zhang W."/>
            <person name="Yang X."/>
            <person name="Jeffery I.B."/>
            <person name="Cooney J.C."/>
            <person name="Kagawa T.F."/>
            <person name="Liu W."/>
            <person name="Song Y."/>
            <person name="Salvetti E."/>
            <person name="Wrobel A."/>
            <person name="Rasinkangas P."/>
            <person name="Parkhill J."/>
            <person name="Rea M.C."/>
            <person name="O'Sullivan O."/>
            <person name="Ritari J."/>
            <person name="Douillard F.P."/>
            <person name="Paul Ross R."/>
            <person name="Yang R."/>
            <person name="Briner A.E."/>
            <person name="Felis G.E."/>
            <person name="de Vos W.M."/>
            <person name="Barrangou R."/>
            <person name="Klaenhammer T.R."/>
            <person name="Caufield P.W."/>
            <person name="Cui Y."/>
            <person name="Zhang H."/>
            <person name="O'Toole P.W."/>
        </authorList>
    </citation>
    <scope>NUCLEOTIDE SEQUENCE [LARGE SCALE GENOMIC DNA]</scope>
    <source>
        <strain evidence="7 8">DSM 17896</strain>
    </source>
</reference>
<dbReference type="HAMAP" id="MF_00651">
    <property type="entry name" value="Nuclease_YqgF"/>
    <property type="match status" value="1"/>
</dbReference>
<dbReference type="SUPFAM" id="SSF53098">
    <property type="entry name" value="Ribonuclease H-like"/>
    <property type="match status" value="1"/>
</dbReference>
<dbReference type="SMART" id="SM00732">
    <property type="entry name" value="YqgFc"/>
    <property type="match status" value="1"/>
</dbReference>
<dbReference type="PATRIC" id="fig|396268.3.peg.1156"/>
<gene>
    <name evidence="7" type="ORF">IV45_GL001144</name>
</gene>
<keyword evidence="1 5" id="KW-0963">Cytoplasm</keyword>
<evidence type="ECO:0000256" key="1">
    <source>
        <dbReference type="ARBA" id="ARBA00022490"/>
    </source>
</evidence>
<dbReference type="InterPro" id="IPR012337">
    <property type="entry name" value="RNaseH-like_sf"/>
</dbReference>